<evidence type="ECO:0000313" key="2">
    <source>
        <dbReference type="Proteomes" id="UP000268469"/>
    </source>
</evidence>
<organism evidence="1 2">
    <name type="scientific">candidate division WOR-3 bacterium</name>
    <dbReference type="NCBI Taxonomy" id="2052148"/>
    <lineage>
        <taxon>Bacteria</taxon>
        <taxon>Bacteria division WOR-3</taxon>
    </lineage>
</organism>
<dbReference type="EMBL" id="QNBE01000003">
    <property type="protein sequence ID" value="RKX71704.1"/>
    <property type="molecule type" value="Genomic_DNA"/>
</dbReference>
<name>A0A660SLN5_UNCW3</name>
<comment type="caution">
    <text evidence="1">The sequence shown here is derived from an EMBL/GenBank/DDBJ whole genome shotgun (WGS) entry which is preliminary data.</text>
</comment>
<evidence type="ECO:0000313" key="1">
    <source>
        <dbReference type="EMBL" id="RKX71704.1"/>
    </source>
</evidence>
<protein>
    <recommendedName>
        <fullName evidence="3">FlgD Ig-like domain-containing protein</fullName>
    </recommendedName>
</protein>
<sequence>MRIGIFLVLVYLSLIGQPQLDHFDFEFPTGLTQVAGIEFPIIIVAIDNQGDTFRYNFDADLTTTFGSRYISPTSVRFYNGVCDTNITVTLSDTLRVICSSMGVTDTSARLTVKPNIASHLLLLTPGETHDPGIPPGKYGNPNSHYAGEDFTCTVLLTDDWFNRVGSGNNDSIFFSSTDQFAPQITARMTGDSLDFTFHFRTSGSQELYIYDKNPQISGDTSRPIMVLFGNYTQLLLLLPGEDSLPGDTTTWIPNTPGKSGAPYPQYMGEGFPVRVLACDSFWNLNTGMNNYQIEIRSDFWCHVYPPVAVMSNGVARFDSVVFDSSGENQNLWAVDLNTGRESYRCNINILARARHIEAYPDSDTITAGHITPIYAKVLDIHGKPLWDRAVYFEVVSGHGEMLDTLKSTDTSGIAIARFFASTPYVDEFDTIRIRSDTAETLISIYVQVPESLVIKGKIVAFPNPLTSSSREVVLLYYLPSACNVKILIYDTFGNPVRKWELAPGEEGARMGVNRFIWDGKDAHKRRVASGAYIVRIIGYSHTETPFNQTVKVGVVW</sequence>
<dbReference type="Proteomes" id="UP000268469">
    <property type="component" value="Unassembled WGS sequence"/>
</dbReference>
<evidence type="ECO:0008006" key="3">
    <source>
        <dbReference type="Google" id="ProtNLM"/>
    </source>
</evidence>
<gene>
    <name evidence="1" type="ORF">DRP53_00530</name>
</gene>
<reference evidence="1 2" key="1">
    <citation type="submission" date="2018-06" db="EMBL/GenBank/DDBJ databases">
        <title>Extensive metabolic versatility and redundancy in microbially diverse, dynamic hydrothermal sediments.</title>
        <authorList>
            <person name="Dombrowski N."/>
            <person name="Teske A."/>
            <person name="Baker B.J."/>
        </authorList>
    </citation>
    <scope>NUCLEOTIDE SEQUENCE [LARGE SCALE GENOMIC DNA]</scope>
    <source>
        <strain evidence="1">B36_G15</strain>
    </source>
</reference>
<dbReference type="Gene3D" id="2.60.40.4070">
    <property type="match status" value="1"/>
</dbReference>
<proteinExistence type="predicted"/>
<dbReference type="AlphaFoldDB" id="A0A660SLN5"/>
<accession>A0A660SLN5</accession>